<evidence type="ECO:0000259" key="4">
    <source>
        <dbReference type="Pfam" id="PF00891"/>
    </source>
</evidence>
<dbReference type="Gene3D" id="1.10.10.10">
    <property type="entry name" value="Winged helix-like DNA-binding domain superfamily/Winged helix DNA-binding domain"/>
    <property type="match status" value="1"/>
</dbReference>
<dbReference type="Pfam" id="PF08100">
    <property type="entry name" value="Dimerisation"/>
    <property type="match status" value="1"/>
</dbReference>
<dbReference type="InterPro" id="IPR029063">
    <property type="entry name" value="SAM-dependent_MTases_sf"/>
</dbReference>
<dbReference type="InterPro" id="IPR016461">
    <property type="entry name" value="COMT-like"/>
</dbReference>
<dbReference type="InterPro" id="IPR012967">
    <property type="entry name" value="COMT_dimerisation"/>
</dbReference>
<evidence type="ECO:0000256" key="1">
    <source>
        <dbReference type="ARBA" id="ARBA00022603"/>
    </source>
</evidence>
<evidence type="ECO:0000313" key="7">
    <source>
        <dbReference type="Proteomes" id="UP001642405"/>
    </source>
</evidence>
<reference evidence="6 7" key="1">
    <citation type="submission" date="2024-01" db="EMBL/GenBank/DDBJ databases">
        <authorList>
            <person name="Allen C."/>
            <person name="Tagirdzhanova G."/>
        </authorList>
    </citation>
    <scope>NUCLEOTIDE SEQUENCE [LARGE SCALE GENOMIC DNA]</scope>
</reference>
<feature type="domain" description="O-methyltransferase C-terminal" evidence="4">
    <location>
        <begin position="251"/>
        <end position="424"/>
    </location>
</feature>
<accession>A0ABP0C8F8</accession>
<keyword evidence="7" id="KW-1185">Reference proteome</keyword>
<dbReference type="Pfam" id="PF00891">
    <property type="entry name" value="Methyltransf_2"/>
    <property type="match status" value="1"/>
</dbReference>
<dbReference type="InterPro" id="IPR036390">
    <property type="entry name" value="WH_DNA-bd_sf"/>
</dbReference>
<dbReference type="SUPFAM" id="SSF53335">
    <property type="entry name" value="S-adenosyl-L-methionine-dependent methyltransferases"/>
    <property type="match status" value="1"/>
</dbReference>
<dbReference type="SUPFAM" id="SSF46785">
    <property type="entry name" value="Winged helix' DNA-binding domain"/>
    <property type="match status" value="1"/>
</dbReference>
<keyword evidence="1" id="KW-0489">Methyltransferase</keyword>
<dbReference type="Gene3D" id="3.40.50.150">
    <property type="entry name" value="Vaccinia Virus protein VP39"/>
    <property type="match status" value="1"/>
</dbReference>
<evidence type="ECO:0000259" key="5">
    <source>
        <dbReference type="Pfam" id="PF08100"/>
    </source>
</evidence>
<dbReference type="PANTHER" id="PTHR43712:SF2">
    <property type="entry name" value="O-METHYLTRANSFERASE CICE"/>
    <property type="match status" value="1"/>
</dbReference>
<keyword evidence="2" id="KW-0808">Transferase</keyword>
<keyword evidence="3" id="KW-0949">S-adenosyl-L-methionine</keyword>
<feature type="domain" description="O-methyltransferase dimerisation" evidence="5">
    <location>
        <begin position="91"/>
        <end position="156"/>
    </location>
</feature>
<proteinExistence type="predicted"/>
<comment type="caution">
    <text evidence="6">The sequence shown here is derived from an EMBL/GenBank/DDBJ whole genome shotgun (WGS) entry which is preliminary data.</text>
</comment>
<organism evidence="6 7">
    <name type="scientific">Sporothrix curviconia</name>
    <dbReference type="NCBI Taxonomy" id="1260050"/>
    <lineage>
        <taxon>Eukaryota</taxon>
        <taxon>Fungi</taxon>
        <taxon>Dikarya</taxon>
        <taxon>Ascomycota</taxon>
        <taxon>Pezizomycotina</taxon>
        <taxon>Sordariomycetes</taxon>
        <taxon>Sordariomycetidae</taxon>
        <taxon>Ophiostomatales</taxon>
        <taxon>Ophiostomataceae</taxon>
        <taxon>Sporothrix</taxon>
    </lineage>
</organism>
<gene>
    <name evidence="6" type="ORF">SCUCBS95973_006542</name>
</gene>
<evidence type="ECO:0008006" key="8">
    <source>
        <dbReference type="Google" id="ProtNLM"/>
    </source>
</evidence>
<evidence type="ECO:0000256" key="3">
    <source>
        <dbReference type="ARBA" id="ARBA00022691"/>
    </source>
</evidence>
<dbReference type="Proteomes" id="UP001642405">
    <property type="component" value="Unassembled WGS sequence"/>
</dbReference>
<dbReference type="PROSITE" id="PS51683">
    <property type="entry name" value="SAM_OMT_II"/>
    <property type="match status" value="1"/>
</dbReference>
<dbReference type="EMBL" id="CAWUHB010000039">
    <property type="protein sequence ID" value="CAK7227435.1"/>
    <property type="molecule type" value="Genomic_DNA"/>
</dbReference>
<dbReference type="PANTHER" id="PTHR43712">
    <property type="entry name" value="PUTATIVE (AFU_ORTHOLOGUE AFUA_4G14580)-RELATED"/>
    <property type="match status" value="1"/>
</dbReference>
<name>A0ABP0C8F8_9PEZI</name>
<protein>
    <recommendedName>
        <fullName evidence="8">O-methyltransferase domain-containing protein</fullName>
    </recommendedName>
</protein>
<evidence type="ECO:0000313" key="6">
    <source>
        <dbReference type="EMBL" id="CAK7227435.1"/>
    </source>
</evidence>
<dbReference type="InterPro" id="IPR001077">
    <property type="entry name" value="COMT_C"/>
</dbReference>
<dbReference type="InterPro" id="IPR036388">
    <property type="entry name" value="WH-like_DNA-bd_sf"/>
</dbReference>
<sequence>MSLLETILASVAANGGRLAAVLGDDVARLNNTVDDTPFDSPDSPLGAPDEAWNLAQDIMTDCYQLISVLMPRRMQAMKFCFASSIEYGIGIAAHFKVADHIERRGGIATAADLAKDCGTDAAKLTNVLQSLSGRHMFLEVEPEVFANNRHSRTLLSGAGAPEMLESYSIVSGKAFDGLLPLMTDRDNMHSIDPKKGAFAIATGKPMAILDWMMLPENKAYLAQILTGMPWLSDTCGKGTVFGYNWAQWGPAATVCDMGSSDGGIMSLLKVKHPGFHIICQDLAPMLPVATQTFNTAHPGAIEKGQVEILLHDYFQEQETDADAYWMRGVLHDYTEEECITILQNVAPRLRKNPKARILINEIVKPSLLTPDPKAEGPASKRVPRTQSAFIEMSSIMQLHSTAFLAGRERSYYDFRDLFDKAGYRIEHFQQLHLFSCIMRIALKE</sequence>
<evidence type="ECO:0000256" key="2">
    <source>
        <dbReference type="ARBA" id="ARBA00022679"/>
    </source>
</evidence>